<feature type="domain" description="Thioredoxin" evidence="2">
    <location>
        <begin position="22"/>
        <end position="162"/>
    </location>
</feature>
<dbReference type="InterPro" id="IPR000866">
    <property type="entry name" value="AhpC/TSA"/>
</dbReference>
<dbReference type="SUPFAM" id="SSF52833">
    <property type="entry name" value="Thioredoxin-like"/>
    <property type="match status" value="1"/>
</dbReference>
<dbReference type="PANTHER" id="PTHR42852">
    <property type="entry name" value="THIOL:DISULFIDE INTERCHANGE PROTEIN DSBE"/>
    <property type="match status" value="1"/>
</dbReference>
<keyword evidence="4" id="KW-1185">Reference proteome</keyword>
<gene>
    <name evidence="3" type="ORF">ABS311_08650</name>
</gene>
<name>A0ABV1RGU0_9ALTE</name>
<dbReference type="Proteomes" id="UP001467690">
    <property type="component" value="Unassembled WGS sequence"/>
</dbReference>
<dbReference type="Pfam" id="PF00578">
    <property type="entry name" value="AhpC-TSA"/>
    <property type="match status" value="1"/>
</dbReference>
<proteinExistence type="predicted"/>
<feature type="chain" id="PRO_5045964148" evidence="1">
    <location>
        <begin position="22"/>
        <end position="162"/>
    </location>
</feature>
<reference evidence="3 4" key="1">
    <citation type="submission" date="2024-06" db="EMBL/GenBank/DDBJ databases">
        <authorList>
            <person name="Chen R.Y."/>
        </authorList>
    </citation>
    <scope>NUCLEOTIDE SEQUENCE [LARGE SCALE GENOMIC DNA]</scope>
    <source>
        <strain evidence="3 4">D2</strain>
    </source>
</reference>
<dbReference type="PROSITE" id="PS51352">
    <property type="entry name" value="THIOREDOXIN_2"/>
    <property type="match status" value="1"/>
</dbReference>
<dbReference type="CDD" id="cd02966">
    <property type="entry name" value="TlpA_like_family"/>
    <property type="match status" value="1"/>
</dbReference>
<accession>A0ABV1RGU0</accession>
<dbReference type="InterPro" id="IPR013766">
    <property type="entry name" value="Thioredoxin_domain"/>
</dbReference>
<protein>
    <submittedName>
        <fullName evidence="3">TlpA disulfide reductase family protein</fullName>
    </submittedName>
</protein>
<comment type="caution">
    <text evidence="3">The sequence shown here is derived from an EMBL/GenBank/DDBJ whole genome shotgun (WGS) entry which is preliminary data.</text>
</comment>
<evidence type="ECO:0000313" key="3">
    <source>
        <dbReference type="EMBL" id="MER2491952.1"/>
    </source>
</evidence>
<feature type="signal peptide" evidence="1">
    <location>
        <begin position="1"/>
        <end position="21"/>
    </location>
</feature>
<dbReference type="InterPro" id="IPR036249">
    <property type="entry name" value="Thioredoxin-like_sf"/>
</dbReference>
<organism evidence="3 4">
    <name type="scientific">Catenovulum sediminis</name>
    <dbReference type="NCBI Taxonomy" id="1740262"/>
    <lineage>
        <taxon>Bacteria</taxon>
        <taxon>Pseudomonadati</taxon>
        <taxon>Pseudomonadota</taxon>
        <taxon>Gammaproteobacteria</taxon>
        <taxon>Alteromonadales</taxon>
        <taxon>Alteromonadaceae</taxon>
        <taxon>Catenovulum</taxon>
    </lineage>
</organism>
<dbReference type="Gene3D" id="3.40.30.10">
    <property type="entry name" value="Glutaredoxin"/>
    <property type="match status" value="1"/>
</dbReference>
<dbReference type="EMBL" id="JBELOE010000170">
    <property type="protein sequence ID" value="MER2491952.1"/>
    <property type="molecule type" value="Genomic_DNA"/>
</dbReference>
<keyword evidence="1" id="KW-0732">Signal</keyword>
<evidence type="ECO:0000313" key="4">
    <source>
        <dbReference type="Proteomes" id="UP001467690"/>
    </source>
</evidence>
<sequence length="162" mass="18442">MRPLIKLICTLLLLTVSQFTAATPSLPAPDFELNVVDLPKKLSDLKGQVVYLDFWASWCAPCRKSFPWMNDMQNKYQDKGFTVIAVTVDADKTLAEQFLQEVPANFPIVYDTESQIAQSYQLKGMPSSYLIDKNGQLRYVHVGFLTAKKKQYEDEIKGLLKE</sequence>
<evidence type="ECO:0000256" key="1">
    <source>
        <dbReference type="SAM" id="SignalP"/>
    </source>
</evidence>
<dbReference type="PANTHER" id="PTHR42852:SF18">
    <property type="entry name" value="CHROMOSOME UNDETERMINED SCAFFOLD_47, WHOLE GENOME SHOTGUN SEQUENCE"/>
    <property type="match status" value="1"/>
</dbReference>
<evidence type="ECO:0000259" key="2">
    <source>
        <dbReference type="PROSITE" id="PS51352"/>
    </source>
</evidence>
<dbReference type="InterPro" id="IPR050553">
    <property type="entry name" value="Thioredoxin_ResA/DsbE_sf"/>
</dbReference>